<name>M9MC72_PSEA3</name>
<dbReference type="Proteomes" id="UP000011976">
    <property type="component" value="Unassembled WGS sequence"/>
</dbReference>
<feature type="region of interest" description="Disordered" evidence="1">
    <location>
        <begin position="1"/>
        <end position="23"/>
    </location>
</feature>
<feature type="region of interest" description="Disordered" evidence="1">
    <location>
        <begin position="117"/>
        <end position="138"/>
    </location>
</feature>
<dbReference type="EMBL" id="DF196775">
    <property type="protein sequence ID" value="GAC73288.1"/>
    <property type="molecule type" value="Genomic_DNA"/>
</dbReference>
<accession>M9MC72</accession>
<sequence length="138" mass="15141">MHLRQPNPDHHPGPERLGLCGKREIRTSSLVESGGIGRRRQLDAVKASARSSRRKGVRRIKLDIAKAIRLSTLNQMAVDKAAYAAQRSLPVMDTMHEQERFSSKSFELRHVQKAKQGFCGPLGSGSPPPPAGIASSEH</sequence>
<evidence type="ECO:0000313" key="3">
    <source>
        <dbReference type="Proteomes" id="UP000011976"/>
    </source>
</evidence>
<evidence type="ECO:0000256" key="1">
    <source>
        <dbReference type="SAM" id="MobiDB-lite"/>
    </source>
</evidence>
<gene>
    <name evidence="2" type="ORF">PANT_9c00045</name>
</gene>
<organism evidence="2 3">
    <name type="scientific">Pseudozyma antarctica (strain T-34)</name>
    <name type="common">Yeast</name>
    <name type="synonym">Candida antarctica</name>
    <dbReference type="NCBI Taxonomy" id="1151754"/>
    <lineage>
        <taxon>Eukaryota</taxon>
        <taxon>Fungi</taxon>
        <taxon>Dikarya</taxon>
        <taxon>Basidiomycota</taxon>
        <taxon>Ustilaginomycotina</taxon>
        <taxon>Ustilaginomycetes</taxon>
        <taxon>Ustilaginales</taxon>
        <taxon>Ustilaginaceae</taxon>
        <taxon>Moesziomyces</taxon>
    </lineage>
</organism>
<protein>
    <submittedName>
        <fullName evidence="2">Uncharacterized protein</fullName>
    </submittedName>
</protein>
<reference evidence="3" key="1">
    <citation type="journal article" date="2013" name="Genome Announc.">
        <title>Genome sequence of the basidiomycetous yeast Pseudozyma antarctica T-34, a producer of the glycolipid biosurfactants mannosylerythritol lipids.</title>
        <authorList>
            <person name="Morita T."/>
            <person name="Koike H."/>
            <person name="Koyama Y."/>
            <person name="Hagiwara H."/>
            <person name="Ito E."/>
            <person name="Fukuoka T."/>
            <person name="Imura T."/>
            <person name="Machida M."/>
            <person name="Kitamoto D."/>
        </authorList>
    </citation>
    <scope>NUCLEOTIDE SEQUENCE [LARGE SCALE GENOMIC DNA]</scope>
    <source>
        <strain evidence="3">T-34</strain>
    </source>
</reference>
<evidence type="ECO:0000313" key="2">
    <source>
        <dbReference type="EMBL" id="GAC73288.1"/>
    </source>
</evidence>
<dbReference type="AlphaFoldDB" id="M9MC72"/>
<proteinExistence type="predicted"/>